<accession>A0A0A8ZS75</accession>
<reference evidence="1" key="1">
    <citation type="submission" date="2014-09" db="EMBL/GenBank/DDBJ databases">
        <authorList>
            <person name="Magalhaes I.L.F."/>
            <person name="Oliveira U."/>
            <person name="Santos F.R."/>
            <person name="Vidigal T.H.D.A."/>
            <person name="Brescovit A.D."/>
            <person name="Santos A.J."/>
        </authorList>
    </citation>
    <scope>NUCLEOTIDE SEQUENCE</scope>
    <source>
        <tissue evidence="1">Shoot tissue taken approximately 20 cm above the soil surface</tissue>
    </source>
</reference>
<reference evidence="1" key="2">
    <citation type="journal article" date="2015" name="Data Brief">
        <title>Shoot transcriptome of the giant reed, Arundo donax.</title>
        <authorList>
            <person name="Barrero R.A."/>
            <person name="Guerrero F.D."/>
            <person name="Moolhuijzen P."/>
            <person name="Goolsby J.A."/>
            <person name="Tidwell J."/>
            <person name="Bellgard S.E."/>
            <person name="Bellgard M.I."/>
        </authorList>
    </citation>
    <scope>NUCLEOTIDE SEQUENCE</scope>
    <source>
        <tissue evidence="1">Shoot tissue taken approximately 20 cm above the soil surface</tissue>
    </source>
</reference>
<organism evidence="1">
    <name type="scientific">Arundo donax</name>
    <name type="common">Giant reed</name>
    <name type="synonym">Donax arundinaceus</name>
    <dbReference type="NCBI Taxonomy" id="35708"/>
    <lineage>
        <taxon>Eukaryota</taxon>
        <taxon>Viridiplantae</taxon>
        <taxon>Streptophyta</taxon>
        <taxon>Embryophyta</taxon>
        <taxon>Tracheophyta</taxon>
        <taxon>Spermatophyta</taxon>
        <taxon>Magnoliopsida</taxon>
        <taxon>Liliopsida</taxon>
        <taxon>Poales</taxon>
        <taxon>Poaceae</taxon>
        <taxon>PACMAD clade</taxon>
        <taxon>Arundinoideae</taxon>
        <taxon>Arundineae</taxon>
        <taxon>Arundo</taxon>
    </lineage>
</organism>
<name>A0A0A8ZS75_ARUDO</name>
<protein>
    <submittedName>
        <fullName evidence="1">Uncharacterized protein</fullName>
    </submittedName>
</protein>
<evidence type="ECO:0000313" key="1">
    <source>
        <dbReference type="EMBL" id="JAD40548.1"/>
    </source>
</evidence>
<sequence>MFPLNISDLQSSCPISLCVQ</sequence>
<dbReference type="AlphaFoldDB" id="A0A0A8ZS75"/>
<dbReference type="EMBL" id="GBRH01257347">
    <property type="protein sequence ID" value="JAD40548.1"/>
    <property type="molecule type" value="Transcribed_RNA"/>
</dbReference>
<proteinExistence type="predicted"/>